<dbReference type="PROSITE" id="PS51729">
    <property type="entry name" value="GNAT_YJDJ"/>
    <property type="match status" value="1"/>
</dbReference>
<gene>
    <name evidence="2" type="ORF">EF384_05750</name>
</gene>
<comment type="caution">
    <text evidence="2">The sequence shown here is derived from an EMBL/GenBank/DDBJ whole genome shotgun (WGS) entry which is preliminary data.</text>
</comment>
<dbReference type="SUPFAM" id="SSF55729">
    <property type="entry name" value="Acyl-CoA N-acyltransferases (Nat)"/>
    <property type="match status" value="1"/>
</dbReference>
<dbReference type="InterPro" id="IPR045057">
    <property type="entry name" value="Gcn5-rel_NAT"/>
</dbReference>
<dbReference type="Gene3D" id="3.40.630.30">
    <property type="match status" value="1"/>
</dbReference>
<dbReference type="AlphaFoldDB" id="A0A3N4GCK5"/>
<keyword evidence="3" id="KW-1185">Reference proteome</keyword>
<dbReference type="InterPro" id="IPR031165">
    <property type="entry name" value="GNAT_YJDJ"/>
</dbReference>
<dbReference type="PANTHER" id="PTHR31435">
    <property type="entry name" value="PROTEIN NATD1"/>
    <property type="match status" value="1"/>
</dbReference>
<dbReference type="PROSITE" id="PS00018">
    <property type="entry name" value="EF_HAND_1"/>
    <property type="match status" value="1"/>
</dbReference>
<proteinExistence type="predicted"/>
<feature type="domain" description="N-acetyltransferase" evidence="1">
    <location>
        <begin position="4"/>
        <end position="93"/>
    </location>
</feature>
<sequence>MDFEIKEVDHGFAIFDESGDKRIAEIEYQQTAEDIIVATHTWVDPVLRGEGVAEKLLTRLVEFADEKDIQIKALCPYVVRKFNEEPEKYDFINADK</sequence>
<dbReference type="OrthoDB" id="9793389at2"/>
<dbReference type="GO" id="GO:0016740">
    <property type="term" value="F:transferase activity"/>
    <property type="evidence" value="ECO:0007669"/>
    <property type="project" value="UniProtKB-KW"/>
</dbReference>
<keyword evidence="2" id="KW-0808">Transferase</keyword>
<reference evidence="2 3" key="1">
    <citation type="submission" date="2018-11" db="EMBL/GenBank/DDBJ databases">
        <title>Aerococcus sp. SJQ22, whole genome shotgun sequence.</title>
        <authorList>
            <person name="Sun L."/>
            <person name="Gao X."/>
            <person name="Chen W."/>
            <person name="Huang K."/>
        </authorList>
    </citation>
    <scope>NUCLEOTIDE SEQUENCE [LARGE SCALE GENOMIC DNA]</scope>
    <source>
        <strain evidence="2 3">SJQ22</strain>
    </source>
</reference>
<dbReference type="EMBL" id="RKMG01000015">
    <property type="protein sequence ID" value="RPA60492.1"/>
    <property type="molecule type" value="Genomic_DNA"/>
</dbReference>
<dbReference type="InterPro" id="IPR018247">
    <property type="entry name" value="EF_Hand_1_Ca_BS"/>
</dbReference>
<evidence type="ECO:0000313" key="3">
    <source>
        <dbReference type="Proteomes" id="UP000273977"/>
    </source>
</evidence>
<dbReference type="InterPro" id="IPR016181">
    <property type="entry name" value="Acyl_CoA_acyltransferase"/>
</dbReference>
<dbReference type="PANTHER" id="PTHR31435:SF10">
    <property type="entry name" value="BSR4717 PROTEIN"/>
    <property type="match status" value="1"/>
</dbReference>
<evidence type="ECO:0000259" key="1">
    <source>
        <dbReference type="PROSITE" id="PS51729"/>
    </source>
</evidence>
<dbReference type="RefSeq" id="WP_123780145.1">
    <property type="nucleotide sequence ID" value="NZ_RKMG01000015.1"/>
</dbReference>
<protein>
    <submittedName>
        <fullName evidence="2">N-acetyltransferase</fullName>
    </submittedName>
</protein>
<organism evidence="2 3">
    <name type="scientific">Aerococcus agrisoli</name>
    <dbReference type="NCBI Taxonomy" id="2487350"/>
    <lineage>
        <taxon>Bacteria</taxon>
        <taxon>Bacillati</taxon>
        <taxon>Bacillota</taxon>
        <taxon>Bacilli</taxon>
        <taxon>Lactobacillales</taxon>
        <taxon>Aerococcaceae</taxon>
        <taxon>Aerococcus</taxon>
    </lineage>
</organism>
<evidence type="ECO:0000313" key="2">
    <source>
        <dbReference type="EMBL" id="RPA60492.1"/>
    </source>
</evidence>
<dbReference type="Pfam" id="PF14542">
    <property type="entry name" value="Acetyltransf_CG"/>
    <property type="match status" value="1"/>
</dbReference>
<accession>A0A3N4GCK5</accession>
<dbReference type="Proteomes" id="UP000273977">
    <property type="component" value="Unassembled WGS sequence"/>
</dbReference>
<name>A0A3N4GCK5_9LACT</name>